<keyword evidence="2" id="KW-1185">Reference proteome</keyword>
<organism evidence="1 2">
    <name type="scientific">Flavobacterium chungbukense</name>
    <dbReference type="NCBI Taxonomy" id="877464"/>
    <lineage>
        <taxon>Bacteria</taxon>
        <taxon>Pseudomonadati</taxon>
        <taxon>Bacteroidota</taxon>
        <taxon>Flavobacteriia</taxon>
        <taxon>Flavobacteriales</taxon>
        <taxon>Flavobacteriaceae</taxon>
        <taxon>Flavobacterium</taxon>
    </lineage>
</organism>
<comment type="caution">
    <text evidence="1">The sequence shown here is derived from an EMBL/GenBank/DDBJ whole genome shotgun (WGS) entry which is preliminary data.</text>
</comment>
<name>A0ABP7Y8X3_9FLAO</name>
<evidence type="ECO:0008006" key="3">
    <source>
        <dbReference type="Google" id="ProtNLM"/>
    </source>
</evidence>
<reference evidence="2" key="1">
    <citation type="journal article" date="2019" name="Int. J. Syst. Evol. Microbiol.">
        <title>The Global Catalogue of Microorganisms (GCM) 10K type strain sequencing project: providing services to taxonomists for standard genome sequencing and annotation.</title>
        <authorList>
            <consortium name="The Broad Institute Genomics Platform"/>
            <consortium name="The Broad Institute Genome Sequencing Center for Infectious Disease"/>
            <person name="Wu L."/>
            <person name="Ma J."/>
        </authorList>
    </citation>
    <scope>NUCLEOTIDE SEQUENCE [LARGE SCALE GENOMIC DNA]</scope>
    <source>
        <strain evidence="2">JCM 17386</strain>
    </source>
</reference>
<sequence length="289" mass="33307">MCLNYLIKKEMKKKFCYLLFIITGVISSCSNEVETKKPQEPVQEVLPKTISFQPKSSNEKEKLQTSTFVYNGNKIVSVSCVAYNKIMKTVFTYEGNFITKTEGFMDNQLITTIKYTYNNDKLKESILTLPSANSDSDFYVKDVFTHNPDGTVSYVRFREHKPDTAEDEKILSFSNSNLDKITTKYNGEAPYYKYSYQYKYDNKNNPLKNITGLNLIMLEGTLYNGHDMPNGDFGINDFGLNNITEKITSISSKNDTSTYVEKFNYTYDKNGYPLTKSSDESEYNIIYTY</sequence>
<gene>
    <name evidence="1" type="ORF">GCM10022250_25530</name>
</gene>
<dbReference type="EMBL" id="BAABAO010000010">
    <property type="protein sequence ID" value="GAA4132586.1"/>
    <property type="molecule type" value="Genomic_DNA"/>
</dbReference>
<evidence type="ECO:0000313" key="2">
    <source>
        <dbReference type="Proteomes" id="UP001501333"/>
    </source>
</evidence>
<protein>
    <recommendedName>
        <fullName evidence="3">DUF4595 domain-containing protein</fullName>
    </recommendedName>
</protein>
<dbReference type="Proteomes" id="UP001501333">
    <property type="component" value="Unassembled WGS sequence"/>
</dbReference>
<proteinExistence type="predicted"/>
<evidence type="ECO:0000313" key="1">
    <source>
        <dbReference type="EMBL" id="GAA4132586.1"/>
    </source>
</evidence>
<accession>A0ABP7Y8X3</accession>